<feature type="compositionally biased region" description="Gly residues" evidence="1">
    <location>
        <begin position="445"/>
        <end position="454"/>
    </location>
</feature>
<dbReference type="SUPFAM" id="SSF55021">
    <property type="entry name" value="ACT-like"/>
    <property type="match status" value="2"/>
</dbReference>
<dbReference type="Gene3D" id="3.30.2130.10">
    <property type="entry name" value="VC0802-like"/>
    <property type="match status" value="2"/>
</dbReference>
<sequence length="821" mass="86511">MEAHCDTLKGTHATKVATTFNALELSIVADVDVVTTCFLPLQLEGMTVTDDVFCAFLVEDIEGIDNSGRRINELSALLSRNGVSIFYLSTYQADFILCKEKRLELVLPTIRSIFALYFDSDCESSIAAAHGRQGSISGQSDIMGSFPGSSFTSINSFLHTPSSPARYAPHFQYYHPSQPADRYSFSTTTSSSTHPFAQIHAIPQSPLSAAAHPPPSSHYPYPAWSSGSTTSSGMTAAAVPGATGTAAYLGSSIGSSYTRPSVGISIPFGRRESLTWGGFSSAATASTAGAGAGAGYHHNPHPRRARRQHSESESSTTGDGLSQGGFSVQSNASQFMFSYRSNQGRQNSITSSFGDSGIGRYYPTRHHPHGSSSIDSLESTAVIGPSGPIPMNGGRRRRESRPGLSNGHGGGGGGLIDRGSESAGSSSGDVFSHHSHGRRSPLSVGSGGGGGENRGGSTTPARTTSDNSINMFPLTDIREETSASSSITNTAENSSTMTRATTTTTIAAPTSISTGSTAILSSEEEGGGGVGGGGARSPYPWSATGGSMPPFSFLSASSLSLMNETQEELEDREAKIKAKVRQTCPRSVMDEKLVLAGLSMDYEDQWAVPLLKVLFYPETLSGLPQQKSRFVSLTVTDDGISLVADESIQDYFEDYTLNMSLSESKTLRCIQVDLSTFGLDTYGLVYSMSNSLVDVGINMLCLSTYGTANILVNDADLQRSIEILGLKEPVAVAETMAKKTMMATTTTTTTDTSGTLPTKPLSALSSTLGASLLFDVDEDGGEEDLDSEDEEDETSSYTSSVDTSSPEESSPSSPEVPTSVM</sequence>
<accession>A0A9P6Q1K3</accession>
<feature type="region of interest" description="Disordered" evidence="1">
    <location>
        <begin position="775"/>
        <end position="821"/>
    </location>
</feature>
<feature type="domain" description="CASTOR ACT" evidence="2">
    <location>
        <begin position="67"/>
        <end position="110"/>
    </location>
</feature>
<feature type="domain" description="CASTOR ACT" evidence="2">
    <location>
        <begin position="665"/>
        <end position="724"/>
    </location>
</feature>
<feature type="compositionally biased region" description="Polar residues" evidence="1">
    <location>
        <begin position="482"/>
        <end position="493"/>
    </location>
</feature>
<feature type="compositionally biased region" description="Gly residues" evidence="1">
    <location>
        <begin position="406"/>
        <end position="416"/>
    </location>
</feature>
<dbReference type="PANTHER" id="PTHR31131:SF6">
    <property type="entry name" value="CASTOR ACT DOMAIN-CONTAINING PROTEIN"/>
    <property type="match status" value="1"/>
</dbReference>
<evidence type="ECO:0000259" key="3">
    <source>
        <dbReference type="Pfam" id="PF21389"/>
    </source>
</evidence>
<feature type="compositionally biased region" description="Acidic residues" evidence="1">
    <location>
        <begin position="775"/>
        <end position="794"/>
    </location>
</feature>
<evidence type="ECO:0000313" key="5">
    <source>
        <dbReference type="Proteomes" id="UP000807716"/>
    </source>
</evidence>
<proteinExistence type="predicted"/>
<dbReference type="InterPro" id="IPR045865">
    <property type="entry name" value="ACT-like_dom_sf"/>
</dbReference>
<dbReference type="Pfam" id="PF13840">
    <property type="entry name" value="ACT_7"/>
    <property type="match status" value="2"/>
</dbReference>
<organism evidence="4 5">
    <name type="scientific">Actinomortierella ambigua</name>
    <dbReference type="NCBI Taxonomy" id="1343610"/>
    <lineage>
        <taxon>Eukaryota</taxon>
        <taxon>Fungi</taxon>
        <taxon>Fungi incertae sedis</taxon>
        <taxon>Mucoromycota</taxon>
        <taxon>Mortierellomycotina</taxon>
        <taxon>Mortierellomycetes</taxon>
        <taxon>Mortierellales</taxon>
        <taxon>Mortierellaceae</taxon>
        <taxon>Actinomortierella</taxon>
    </lineage>
</organism>
<dbReference type="InterPro" id="IPR051719">
    <property type="entry name" value="CASTOR_mTORC1"/>
</dbReference>
<feature type="compositionally biased region" description="Basic residues" evidence="1">
    <location>
        <begin position="298"/>
        <end position="307"/>
    </location>
</feature>
<dbReference type="GO" id="GO:0006520">
    <property type="term" value="P:amino acid metabolic process"/>
    <property type="evidence" value="ECO:0007669"/>
    <property type="project" value="UniProtKB-ARBA"/>
</dbReference>
<dbReference type="InterPro" id="IPR049479">
    <property type="entry name" value="CASTOR1_ACT-like"/>
</dbReference>
<comment type="caution">
    <text evidence="4">The sequence shown here is derived from an EMBL/GenBank/DDBJ whole genome shotgun (WGS) entry which is preliminary data.</text>
</comment>
<feature type="domain" description="Cytosolic arginine sensor for mTORC1 subunit 1/2 ACT-like" evidence="3">
    <location>
        <begin position="589"/>
        <end position="657"/>
    </location>
</feature>
<reference evidence="4" key="1">
    <citation type="journal article" date="2020" name="Fungal Divers.">
        <title>Resolving the Mortierellaceae phylogeny through synthesis of multi-gene phylogenetics and phylogenomics.</title>
        <authorList>
            <person name="Vandepol N."/>
            <person name="Liber J."/>
            <person name="Desiro A."/>
            <person name="Na H."/>
            <person name="Kennedy M."/>
            <person name="Barry K."/>
            <person name="Grigoriev I.V."/>
            <person name="Miller A.N."/>
            <person name="O'Donnell K."/>
            <person name="Stajich J.E."/>
            <person name="Bonito G."/>
        </authorList>
    </citation>
    <scope>NUCLEOTIDE SEQUENCE</scope>
    <source>
        <strain evidence="4">BC1065</strain>
    </source>
</reference>
<dbReference type="EMBL" id="JAAAJB010000383">
    <property type="protein sequence ID" value="KAG0256963.1"/>
    <property type="molecule type" value="Genomic_DNA"/>
</dbReference>
<dbReference type="InterPro" id="IPR027795">
    <property type="entry name" value="CASTOR_ACT_dom"/>
</dbReference>
<feature type="region of interest" description="Disordered" evidence="1">
    <location>
        <begin position="289"/>
        <end position="327"/>
    </location>
</feature>
<gene>
    <name evidence="4" type="primary">GATSL3</name>
    <name evidence="4" type="ORF">DFQ27_005383</name>
</gene>
<feature type="compositionally biased region" description="Polar residues" evidence="1">
    <location>
        <begin position="458"/>
        <end position="470"/>
    </location>
</feature>
<evidence type="ECO:0000313" key="4">
    <source>
        <dbReference type="EMBL" id="KAG0256963.1"/>
    </source>
</evidence>
<feature type="compositionally biased region" description="Polar residues" evidence="1">
    <location>
        <begin position="313"/>
        <end position="327"/>
    </location>
</feature>
<feature type="compositionally biased region" description="Low complexity" evidence="1">
    <location>
        <begin position="795"/>
        <end position="821"/>
    </location>
</feature>
<dbReference type="PANTHER" id="PTHR31131">
    <property type="entry name" value="CHROMOSOME 1, WHOLE GENOME SHOTGUN SEQUENCE"/>
    <property type="match status" value="1"/>
</dbReference>
<dbReference type="AlphaFoldDB" id="A0A9P6Q1K3"/>
<dbReference type="GO" id="GO:0046394">
    <property type="term" value="P:carboxylic acid biosynthetic process"/>
    <property type="evidence" value="ECO:0007669"/>
    <property type="project" value="UniProtKB-ARBA"/>
</dbReference>
<dbReference type="Proteomes" id="UP000807716">
    <property type="component" value="Unassembled WGS sequence"/>
</dbReference>
<dbReference type="OrthoDB" id="58529at2759"/>
<feature type="region of interest" description="Disordered" evidence="1">
    <location>
        <begin position="360"/>
        <end position="542"/>
    </location>
</feature>
<protein>
    <submittedName>
        <fullName evidence="4">GATS protein-like 3</fullName>
    </submittedName>
</protein>
<feature type="compositionally biased region" description="Low complexity" evidence="1">
    <location>
        <begin position="494"/>
        <end position="519"/>
    </location>
</feature>
<evidence type="ECO:0000259" key="2">
    <source>
        <dbReference type="Pfam" id="PF13840"/>
    </source>
</evidence>
<feature type="compositionally biased region" description="Polar residues" evidence="1">
    <location>
        <begin position="370"/>
        <end position="379"/>
    </location>
</feature>
<keyword evidence="5" id="KW-1185">Reference proteome</keyword>
<dbReference type="Pfam" id="PF21389">
    <property type="entry name" value="CASTOR1_ACT-like"/>
    <property type="match status" value="1"/>
</dbReference>
<evidence type="ECO:0000256" key="1">
    <source>
        <dbReference type="SAM" id="MobiDB-lite"/>
    </source>
</evidence>
<name>A0A9P6Q1K3_9FUNG</name>